<reference evidence="3 4" key="1">
    <citation type="submission" date="2020-07" db="EMBL/GenBank/DDBJ databases">
        <title>Comparative genomics of pyrophilous fungi reveals a link between fire events and developmental genes.</title>
        <authorList>
            <consortium name="DOE Joint Genome Institute"/>
            <person name="Steindorff A.S."/>
            <person name="Carver A."/>
            <person name="Calhoun S."/>
            <person name="Stillman K."/>
            <person name="Liu H."/>
            <person name="Lipzen A."/>
            <person name="Pangilinan J."/>
            <person name="Labutti K."/>
            <person name="Bruns T.D."/>
            <person name="Grigoriev I.V."/>
        </authorList>
    </citation>
    <scope>NUCLEOTIDE SEQUENCE [LARGE SCALE GENOMIC DNA]</scope>
    <source>
        <strain evidence="3 4">CBS 144469</strain>
    </source>
</reference>
<dbReference type="Pfam" id="PF24764">
    <property type="entry name" value="rva_4"/>
    <property type="match status" value="1"/>
</dbReference>
<feature type="compositionally biased region" description="Polar residues" evidence="1">
    <location>
        <begin position="1"/>
        <end position="10"/>
    </location>
</feature>
<organism evidence="3 4">
    <name type="scientific">Ephemerocybe angulata</name>
    <dbReference type="NCBI Taxonomy" id="980116"/>
    <lineage>
        <taxon>Eukaryota</taxon>
        <taxon>Fungi</taxon>
        <taxon>Dikarya</taxon>
        <taxon>Basidiomycota</taxon>
        <taxon>Agaricomycotina</taxon>
        <taxon>Agaricomycetes</taxon>
        <taxon>Agaricomycetidae</taxon>
        <taxon>Agaricales</taxon>
        <taxon>Agaricineae</taxon>
        <taxon>Psathyrellaceae</taxon>
        <taxon>Ephemerocybe</taxon>
    </lineage>
</organism>
<evidence type="ECO:0000256" key="1">
    <source>
        <dbReference type="SAM" id="MobiDB-lite"/>
    </source>
</evidence>
<gene>
    <name evidence="3" type="ORF">DFP72DRAFT_819812</name>
</gene>
<sequence>MSGVTNNPDGKNQHKDCPSKGDLKSAELLRKYHDDGKTNRNVVSDLLRRDHGISMSSATVARRWKDMGLAGSTATTRDMAPEVRRQHVADACAKDPAGRQGPGSIRENIRLDSTVHLTVKCVREEMRVLNPGGFAARDPNSKKIHRTNLVSKGPHAEWSADGHDKLKEAGYAIWGVRDKWSRKWIGLWVVPCNRTLEVIGYCYLAAILNEGGRPEQSTTDCGSETTLMYGLAMALACANDEGPVHQFLKSIRNITIERGWVSVKYNVIDNLRIWWDSGKHLVNRQNPHQNDLANWLWSRFIQASLDQFCIKMNSHAPRRIVDQLLPSAVSPNDAIEHYHEYNGEWSLQPIDLNVVRRLQEAIGGEQLIQFNTPEYRHIAQGVFDSLNIGTVTGINIWVVYQEMLPRMLGLVEYV</sequence>
<evidence type="ECO:0000259" key="2">
    <source>
        <dbReference type="Pfam" id="PF24764"/>
    </source>
</evidence>
<dbReference type="Proteomes" id="UP000521943">
    <property type="component" value="Unassembled WGS sequence"/>
</dbReference>
<evidence type="ECO:0000313" key="4">
    <source>
        <dbReference type="Proteomes" id="UP000521943"/>
    </source>
</evidence>
<name>A0A8H6HN82_9AGAR</name>
<dbReference type="PANTHER" id="PTHR46177">
    <property type="entry name" value="INTEGRASE CATALYTIC DOMAIN-CONTAINING PROTEIN"/>
    <property type="match status" value="1"/>
</dbReference>
<feature type="domain" description="Integrase core" evidence="2">
    <location>
        <begin position="153"/>
        <end position="318"/>
    </location>
</feature>
<dbReference type="EMBL" id="JACGCI010000068">
    <property type="protein sequence ID" value="KAF6748801.1"/>
    <property type="molecule type" value="Genomic_DNA"/>
</dbReference>
<feature type="compositionally biased region" description="Basic and acidic residues" evidence="1">
    <location>
        <begin position="11"/>
        <end position="22"/>
    </location>
</feature>
<comment type="caution">
    <text evidence="3">The sequence shown here is derived from an EMBL/GenBank/DDBJ whole genome shotgun (WGS) entry which is preliminary data.</text>
</comment>
<proteinExistence type="predicted"/>
<feature type="region of interest" description="Disordered" evidence="1">
    <location>
        <begin position="1"/>
        <end position="22"/>
    </location>
</feature>
<dbReference type="PANTHER" id="PTHR46177:SF1">
    <property type="entry name" value="INTEGRASE CATALYTIC DOMAIN-CONTAINING PROTEIN"/>
    <property type="match status" value="1"/>
</dbReference>
<protein>
    <recommendedName>
        <fullName evidence="2">Integrase core domain-containing protein</fullName>
    </recommendedName>
</protein>
<dbReference type="InterPro" id="IPR058913">
    <property type="entry name" value="Integrase_dom_put"/>
</dbReference>
<keyword evidence="4" id="KW-1185">Reference proteome</keyword>
<dbReference type="OrthoDB" id="5392716at2759"/>
<accession>A0A8H6HN82</accession>
<dbReference type="AlphaFoldDB" id="A0A8H6HN82"/>
<evidence type="ECO:0000313" key="3">
    <source>
        <dbReference type="EMBL" id="KAF6748801.1"/>
    </source>
</evidence>